<dbReference type="PANTHER" id="PTHR31885:SF6">
    <property type="entry name" value="GH04784P"/>
    <property type="match status" value="1"/>
</dbReference>
<evidence type="ECO:0000256" key="5">
    <source>
        <dbReference type="ARBA" id="ARBA00023136"/>
    </source>
</evidence>
<feature type="transmembrane region" description="Helical" evidence="6">
    <location>
        <begin position="139"/>
        <end position="160"/>
    </location>
</feature>
<protein>
    <recommendedName>
        <fullName evidence="9">Lysoplasmalogenase</fullName>
    </recommendedName>
</protein>
<feature type="transmembrane region" description="Helical" evidence="6">
    <location>
        <begin position="199"/>
        <end position="219"/>
    </location>
</feature>
<keyword evidence="4 6" id="KW-1133">Transmembrane helix</keyword>
<keyword evidence="3 6" id="KW-0812">Transmembrane</keyword>
<feature type="transmembrane region" description="Helical" evidence="6">
    <location>
        <begin position="63"/>
        <end position="80"/>
    </location>
</feature>
<organism evidence="7 8">
    <name type="scientific">Ravibacter arvi</name>
    <dbReference type="NCBI Taxonomy" id="2051041"/>
    <lineage>
        <taxon>Bacteria</taxon>
        <taxon>Pseudomonadati</taxon>
        <taxon>Bacteroidota</taxon>
        <taxon>Cytophagia</taxon>
        <taxon>Cytophagales</taxon>
        <taxon>Spirosomataceae</taxon>
        <taxon>Ravibacter</taxon>
    </lineage>
</organism>
<reference evidence="8" key="1">
    <citation type="journal article" date="2019" name="Int. J. Syst. Evol. Microbiol.">
        <title>The Global Catalogue of Microorganisms (GCM) 10K type strain sequencing project: providing services to taxonomists for standard genome sequencing and annotation.</title>
        <authorList>
            <consortium name="The Broad Institute Genomics Platform"/>
            <consortium name="The Broad Institute Genome Sequencing Center for Infectious Disease"/>
            <person name="Wu L."/>
            <person name="Ma J."/>
        </authorList>
    </citation>
    <scope>NUCLEOTIDE SEQUENCE [LARGE SCALE GENOMIC DNA]</scope>
    <source>
        <strain evidence="8">JCM 31920</strain>
    </source>
</reference>
<sequence length="222" mass="24666">MEHALRSTNIFIIGYLAIGAGILYGHVADVWWLRFYLKPFIMTILLLGSVTTPDQRQIKNKKVFLLAMVFAGMGDVFLLFKNFFIHGLGAFLVMQILYTVVFRQDIKMPLKWPGVKLGGIAMVLALILGVVLPHLNDPVLSVAVPVYALSISLMAAAASFRNYRVSRKSYRMVLAGAILFMVSDTLIAYTSFVQPIAGQGFWIMSTYLAAQYLIFAGMLKTG</sequence>
<dbReference type="Proteomes" id="UP001501508">
    <property type="component" value="Unassembled WGS sequence"/>
</dbReference>
<keyword evidence="5 6" id="KW-0472">Membrane</keyword>
<evidence type="ECO:0000256" key="1">
    <source>
        <dbReference type="ARBA" id="ARBA00004141"/>
    </source>
</evidence>
<feature type="transmembrane region" description="Helical" evidence="6">
    <location>
        <begin position="114"/>
        <end position="133"/>
    </location>
</feature>
<dbReference type="Pfam" id="PF07947">
    <property type="entry name" value="YhhN"/>
    <property type="match status" value="1"/>
</dbReference>
<feature type="transmembrane region" description="Helical" evidence="6">
    <location>
        <begin position="31"/>
        <end position="51"/>
    </location>
</feature>
<feature type="transmembrane region" description="Helical" evidence="6">
    <location>
        <begin position="86"/>
        <end position="102"/>
    </location>
</feature>
<proteinExistence type="inferred from homology"/>
<dbReference type="PANTHER" id="PTHR31885">
    <property type="entry name" value="GH04784P"/>
    <property type="match status" value="1"/>
</dbReference>
<evidence type="ECO:0000256" key="2">
    <source>
        <dbReference type="ARBA" id="ARBA00007375"/>
    </source>
</evidence>
<name>A0ABP8LW24_9BACT</name>
<comment type="caution">
    <text evidence="7">The sequence shown here is derived from an EMBL/GenBank/DDBJ whole genome shotgun (WGS) entry which is preliminary data.</text>
</comment>
<dbReference type="RefSeq" id="WP_345028338.1">
    <property type="nucleotide sequence ID" value="NZ_BAABEY010000018.1"/>
</dbReference>
<evidence type="ECO:0000313" key="7">
    <source>
        <dbReference type="EMBL" id="GAA4438411.1"/>
    </source>
</evidence>
<feature type="transmembrane region" description="Helical" evidence="6">
    <location>
        <begin position="7"/>
        <end position="25"/>
    </location>
</feature>
<keyword evidence="8" id="KW-1185">Reference proteome</keyword>
<comment type="similarity">
    <text evidence="2">Belongs to the TMEM86 family.</text>
</comment>
<evidence type="ECO:0000256" key="6">
    <source>
        <dbReference type="SAM" id="Phobius"/>
    </source>
</evidence>
<evidence type="ECO:0000256" key="3">
    <source>
        <dbReference type="ARBA" id="ARBA00022692"/>
    </source>
</evidence>
<dbReference type="EMBL" id="BAABEY010000018">
    <property type="protein sequence ID" value="GAA4438411.1"/>
    <property type="molecule type" value="Genomic_DNA"/>
</dbReference>
<evidence type="ECO:0008006" key="9">
    <source>
        <dbReference type="Google" id="ProtNLM"/>
    </source>
</evidence>
<gene>
    <name evidence="7" type="ORF">GCM10023091_19050</name>
</gene>
<evidence type="ECO:0000313" key="8">
    <source>
        <dbReference type="Proteomes" id="UP001501508"/>
    </source>
</evidence>
<dbReference type="InterPro" id="IPR012506">
    <property type="entry name" value="TMEM86B-like"/>
</dbReference>
<feature type="transmembrane region" description="Helical" evidence="6">
    <location>
        <begin position="172"/>
        <end position="193"/>
    </location>
</feature>
<comment type="subcellular location">
    <subcellularLocation>
        <location evidence="1">Membrane</location>
        <topology evidence="1">Multi-pass membrane protein</topology>
    </subcellularLocation>
</comment>
<accession>A0ABP8LW24</accession>
<evidence type="ECO:0000256" key="4">
    <source>
        <dbReference type="ARBA" id="ARBA00022989"/>
    </source>
</evidence>